<keyword evidence="2" id="KW-1185">Reference proteome</keyword>
<gene>
    <name evidence="1" type="ORF">BN2614_LOCUS6</name>
</gene>
<sequence>MWAEGVWRLSLQRFPNPHTNILKLGFLSCSSGTFAFKSKQSWHTSAWPQSFGLRKGVSNQFLEKRYLRGVQMRSPAPSSRMETPSHWETKAMKILPGRKLIFQAWRKRKGKCNVDCTCFCSHVNSCQDFPPSCSQCWCFSSSLKTPDVPGRHPKVIPLMMSPEDSVTCLFIWLFFCSTNICC</sequence>
<name>A0A9X9M1P1_GULGU</name>
<reference evidence="1 2" key="1">
    <citation type="submission" date="2018-10" db="EMBL/GenBank/DDBJ databases">
        <authorList>
            <person name="Ekblom R."/>
            <person name="Jareborg N."/>
        </authorList>
    </citation>
    <scope>NUCLEOTIDE SEQUENCE [LARGE SCALE GENOMIC DNA]</scope>
    <source>
        <tissue evidence="1">Muscle</tissue>
    </source>
</reference>
<feature type="non-terminal residue" evidence="1">
    <location>
        <position position="182"/>
    </location>
</feature>
<comment type="caution">
    <text evidence="1">The sequence shown here is derived from an EMBL/GenBank/DDBJ whole genome shotgun (WGS) entry which is preliminary data.</text>
</comment>
<dbReference type="AlphaFoldDB" id="A0A9X9M1P1"/>
<evidence type="ECO:0000313" key="1">
    <source>
        <dbReference type="EMBL" id="VCX18683.1"/>
    </source>
</evidence>
<proteinExistence type="predicted"/>
<dbReference type="EMBL" id="CYRY02036567">
    <property type="protein sequence ID" value="VCX18683.1"/>
    <property type="molecule type" value="Genomic_DNA"/>
</dbReference>
<protein>
    <submittedName>
        <fullName evidence="1">Uncharacterized protein</fullName>
    </submittedName>
</protein>
<organism evidence="1 2">
    <name type="scientific">Gulo gulo</name>
    <name type="common">Wolverine</name>
    <name type="synonym">Gluton</name>
    <dbReference type="NCBI Taxonomy" id="48420"/>
    <lineage>
        <taxon>Eukaryota</taxon>
        <taxon>Metazoa</taxon>
        <taxon>Chordata</taxon>
        <taxon>Craniata</taxon>
        <taxon>Vertebrata</taxon>
        <taxon>Euteleostomi</taxon>
        <taxon>Mammalia</taxon>
        <taxon>Eutheria</taxon>
        <taxon>Laurasiatheria</taxon>
        <taxon>Carnivora</taxon>
        <taxon>Caniformia</taxon>
        <taxon>Musteloidea</taxon>
        <taxon>Mustelidae</taxon>
        <taxon>Guloninae</taxon>
        <taxon>Gulo</taxon>
    </lineage>
</organism>
<evidence type="ECO:0000313" key="2">
    <source>
        <dbReference type="Proteomes" id="UP000269945"/>
    </source>
</evidence>
<accession>A0A9X9M1P1</accession>
<dbReference type="Proteomes" id="UP000269945">
    <property type="component" value="Unassembled WGS sequence"/>
</dbReference>